<dbReference type="AlphaFoldDB" id="A0A0G0PZX1"/>
<dbReference type="STRING" id="1618345.UT18_C0005G0011"/>
<keyword evidence="2" id="KW-0472">Membrane</keyword>
<feature type="region of interest" description="Disordered" evidence="1">
    <location>
        <begin position="193"/>
        <end position="229"/>
    </location>
</feature>
<protein>
    <submittedName>
        <fullName evidence="3">Uncharacterized protein</fullName>
    </submittedName>
</protein>
<dbReference type="PATRIC" id="fig|1618345.3.peg.259"/>
<dbReference type="Pfam" id="PF18895">
    <property type="entry name" value="T4SS_pilin"/>
    <property type="match status" value="1"/>
</dbReference>
<comment type="caution">
    <text evidence="3">The sequence shown here is derived from an EMBL/GenBank/DDBJ whole genome shotgun (WGS) entry which is preliminary data.</text>
</comment>
<evidence type="ECO:0000256" key="2">
    <source>
        <dbReference type="SAM" id="Phobius"/>
    </source>
</evidence>
<feature type="transmembrane region" description="Helical" evidence="2">
    <location>
        <begin position="319"/>
        <end position="341"/>
    </location>
</feature>
<dbReference type="EMBL" id="LBVV01000005">
    <property type="protein sequence ID" value="KKQ95001.1"/>
    <property type="molecule type" value="Genomic_DNA"/>
</dbReference>
<organism evidence="3 4">
    <name type="scientific">candidate division CPR2 bacterium GW2011_GWC2_39_10</name>
    <dbReference type="NCBI Taxonomy" id="1618345"/>
    <lineage>
        <taxon>Bacteria</taxon>
        <taxon>Bacteria division CPR2</taxon>
    </lineage>
</organism>
<proteinExistence type="predicted"/>
<evidence type="ECO:0000313" key="4">
    <source>
        <dbReference type="Proteomes" id="UP000034207"/>
    </source>
</evidence>
<sequence length="344" mass="37061">MRREINLCPNSANTLLTMKKICITFLILAAIAVITAPAYAAKPDLVNSDLAKATYEMINLKSGDGTFAIKVTPRSGTYPSFTLGDTYSFSLAKEYDYTKTPVPLSWDRKAHDNLPAPEIFGYRYAWFSNNSSSWFHLIISRDKPYQPIALLKGGSAPYEIIDSSIVGATLANFQPPSKPYDELFKEYNNSGGISEGKENVPPVDDGLGQNEFDGIDGPQTVPDSSSPSFNIHEEVTAEKDPLNSVDCTVDGGLIGLVLGNCTTPPGPDQVKDLFIKATQFLLSIAAIVAVIMIIINAYKLMSSMGNEEMAGAGKSGLTATITGLIIIMLAKFILQVVTWVLGGG</sequence>
<keyword evidence="2" id="KW-1133">Transmembrane helix</keyword>
<evidence type="ECO:0000256" key="1">
    <source>
        <dbReference type="SAM" id="MobiDB-lite"/>
    </source>
</evidence>
<gene>
    <name evidence="3" type="ORF">UT18_C0005G0011</name>
</gene>
<keyword evidence="2" id="KW-0812">Transmembrane</keyword>
<dbReference type="Proteomes" id="UP000034207">
    <property type="component" value="Unassembled WGS sequence"/>
</dbReference>
<feature type="transmembrane region" description="Helical" evidence="2">
    <location>
        <begin position="280"/>
        <end position="298"/>
    </location>
</feature>
<dbReference type="InterPro" id="IPR043993">
    <property type="entry name" value="T4SS_pilin"/>
</dbReference>
<name>A0A0G0PZX1_UNCC2</name>
<evidence type="ECO:0000313" key="3">
    <source>
        <dbReference type="EMBL" id="KKQ95001.1"/>
    </source>
</evidence>
<reference evidence="3 4" key="1">
    <citation type="journal article" date="2015" name="Nature">
        <title>rRNA introns, odd ribosomes, and small enigmatic genomes across a large radiation of phyla.</title>
        <authorList>
            <person name="Brown C.T."/>
            <person name="Hug L.A."/>
            <person name="Thomas B.C."/>
            <person name="Sharon I."/>
            <person name="Castelle C.J."/>
            <person name="Singh A."/>
            <person name="Wilkins M.J."/>
            <person name="Williams K.H."/>
            <person name="Banfield J.F."/>
        </authorList>
    </citation>
    <scope>NUCLEOTIDE SEQUENCE [LARGE SCALE GENOMIC DNA]</scope>
</reference>
<accession>A0A0G0PZX1</accession>